<organism evidence="1 2">
    <name type="scientific">Ornithinimicrobium faecis</name>
    <dbReference type="NCBI Taxonomy" id="2934158"/>
    <lineage>
        <taxon>Bacteria</taxon>
        <taxon>Bacillati</taxon>
        <taxon>Actinomycetota</taxon>
        <taxon>Actinomycetes</taxon>
        <taxon>Micrococcales</taxon>
        <taxon>Ornithinimicrobiaceae</taxon>
        <taxon>Ornithinimicrobium</taxon>
    </lineage>
</organism>
<protein>
    <submittedName>
        <fullName evidence="1">Uncharacterized protein</fullName>
    </submittedName>
</protein>
<accession>A0ABY4YR66</accession>
<dbReference type="EMBL" id="CP099489">
    <property type="protein sequence ID" value="USQ78873.1"/>
    <property type="molecule type" value="Genomic_DNA"/>
</dbReference>
<gene>
    <name evidence="1" type="ORF">NF556_14730</name>
</gene>
<sequence length="104" mass="10523">MAEINSNSVRAFLSGVLTVNSIDHLATAAVGKEFLTPLAGKNSGPLVNALWGGANLMGGLALARSAASPGPRWGPEAHAFGAGAAAFATWMFLSEVLLEVNTSG</sequence>
<dbReference type="RefSeq" id="WP_252591668.1">
    <property type="nucleotide sequence ID" value="NZ_CP099489.1"/>
</dbReference>
<evidence type="ECO:0000313" key="1">
    <source>
        <dbReference type="EMBL" id="USQ78873.1"/>
    </source>
</evidence>
<evidence type="ECO:0000313" key="2">
    <source>
        <dbReference type="Proteomes" id="UP001056455"/>
    </source>
</evidence>
<proteinExistence type="predicted"/>
<keyword evidence="2" id="KW-1185">Reference proteome</keyword>
<reference evidence="1" key="1">
    <citation type="submission" date="2022-06" db="EMBL/GenBank/DDBJ databases">
        <title>Ornithinimicrobium HY1793.</title>
        <authorList>
            <person name="Huang Y."/>
        </authorList>
    </citation>
    <scope>NUCLEOTIDE SEQUENCE</scope>
    <source>
        <strain evidence="1">HY1793</strain>
    </source>
</reference>
<name>A0ABY4YR66_9MICO</name>
<dbReference type="Proteomes" id="UP001056455">
    <property type="component" value="Chromosome"/>
</dbReference>